<name>A0A8H4VXD1_9HELO</name>
<protein>
    <submittedName>
        <fullName evidence="2">Uncharacterized protein</fullName>
    </submittedName>
</protein>
<reference evidence="2 3" key="1">
    <citation type="submission" date="2020-03" db="EMBL/GenBank/DDBJ databases">
        <title>Draft Genome Sequence of Cudoniella acicularis.</title>
        <authorList>
            <person name="Buettner E."/>
            <person name="Kellner H."/>
        </authorList>
    </citation>
    <scope>NUCLEOTIDE SEQUENCE [LARGE SCALE GENOMIC DNA]</scope>
    <source>
        <strain evidence="2 3">DSM 108380</strain>
    </source>
</reference>
<organism evidence="2 3">
    <name type="scientific">Cudoniella acicularis</name>
    <dbReference type="NCBI Taxonomy" id="354080"/>
    <lineage>
        <taxon>Eukaryota</taxon>
        <taxon>Fungi</taxon>
        <taxon>Dikarya</taxon>
        <taxon>Ascomycota</taxon>
        <taxon>Pezizomycotina</taxon>
        <taxon>Leotiomycetes</taxon>
        <taxon>Helotiales</taxon>
        <taxon>Tricladiaceae</taxon>
        <taxon>Cudoniella</taxon>
    </lineage>
</organism>
<keyword evidence="1" id="KW-0732">Signal</keyword>
<proteinExistence type="predicted"/>
<evidence type="ECO:0000313" key="3">
    <source>
        <dbReference type="Proteomes" id="UP000566819"/>
    </source>
</evidence>
<dbReference type="OrthoDB" id="2140240at2759"/>
<gene>
    <name evidence="2" type="ORF">G7Y89_g11989</name>
</gene>
<keyword evidence="3" id="KW-1185">Reference proteome</keyword>
<sequence>MQFLTTTIALFALGASALPAAPEAGIAARVTQIDPSLVPVFSIKTGSRIGAKGVAIPKDCPPARADFISKLSANVAAGNVLGTPITFNTNPAVQDTKTNEQRATAMIITVQSFSGTKGVGCPGASVPELISQQKTGIPTP</sequence>
<evidence type="ECO:0000313" key="2">
    <source>
        <dbReference type="EMBL" id="KAF4626173.1"/>
    </source>
</evidence>
<feature type="signal peptide" evidence="1">
    <location>
        <begin position="1"/>
        <end position="17"/>
    </location>
</feature>
<accession>A0A8H4VXD1</accession>
<dbReference type="AlphaFoldDB" id="A0A8H4VXD1"/>
<dbReference type="EMBL" id="JAAMPI010001207">
    <property type="protein sequence ID" value="KAF4626173.1"/>
    <property type="molecule type" value="Genomic_DNA"/>
</dbReference>
<evidence type="ECO:0000256" key="1">
    <source>
        <dbReference type="SAM" id="SignalP"/>
    </source>
</evidence>
<comment type="caution">
    <text evidence="2">The sequence shown here is derived from an EMBL/GenBank/DDBJ whole genome shotgun (WGS) entry which is preliminary data.</text>
</comment>
<feature type="chain" id="PRO_5034965100" evidence="1">
    <location>
        <begin position="18"/>
        <end position="140"/>
    </location>
</feature>
<dbReference type="Proteomes" id="UP000566819">
    <property type="component" value="Unassembled WGS sequence"/>
</dbReference>